<dbReference type="InterPro" id="IPR002559">
    <property type="entry name" value="Transposase_11"/>
</dbReference>
<dbReference type="Proteomes" id="UP000448292">
    <property type="component" value="Unassembled WGS sequence"/>
</dbReference>
<dbReference type="GO" id="GO:0006313">
    <property type="term" value="P:DNA transposition"/>
    <property type="evidence" value="ECO:0007669"/>
    <property type="project" value="InterPro"/>
</dbReference>
<organism evidence="9 10">
    <name type="scientific">Oceanidesulfovibrio indonesiensis</name>
    <dbReference type="NCBI Taxonomy" id="54767"/>
    <lineage>
        <taxon>Bacteria</taxon>
        <taxon>Pseudomonadati</taxon>
        <taxon>Thermodesulfobacteriota</taxon>
        <taxon>Desulfovibrionia</taxon>
        <taxon>Desulfovibrionales</taxon>
        <taxon>Desulfovibrionaceae</taxon>
        <taxon>Oceanidesulfovibrio</taxon>
    </lineage>
</organism>
<comment type="similarity">
    <text evidence="2">Belongs to the transposase 11 family.</text>
</comment>
<dbReference type="PANTHER" id="PTHR35604:SF2">
    <property type="entry name" value="TRANSPOSASE INSH FOR INSERTION SEQUENCE ELEMENT IS5A-RELATED"/>
    <property type="match status" value="1"/>
</dbReference>
<evidence type="ECO:0000313" key="9">
    <source>
        <dbReference type="EMBL" id="TVM13143.1"/>
    </source>
</evidence>
<comment type="caution">
    <text evidence="9">The sequence shown here is derived from an EMBL/GenBank/DDBJ whole genome shotgun (WGS) entry which is preliminary data.</text>
</comment>
<sequence length="354" mass="40127">MSARSKGPRLGDYFMGRRRTSHTFLDEIDAVIDWLPIQAFLTKKLKRKANAVGNPAYPPLPMFKVLLLQRWYNLSDPATEQALLDRLSFIRFTGFSFEDDVPDETTICRFRNGLIRLGLLDKLLDMINWQIEARGLLVREGAVVDASVVESSRRPRRVIDVMPEDRAEGDEGLVSDEPMGRDENQEPTVRVSYSDDEAAAWLRKGRRAHYGYKVHVATDSRDGFLLGGHVTPANKSDTGEFERLLDTASMEPGAYVFADKGYASFTNREALRQRSLKDGTMDKATRSGPLTEFERTRNRLISSVRQLVERAFGTLKRGYGFIRSRYVGQDKVEGEFHLLAMAFNIKKAVLLAHS</sequence>
<gene>
    <name evidence="9" type="ORF">DPQ33_18360</name>
</gene>
<dbReference type="GO" id="GO:0004803">
    <property type="term" value="F:transposase activity"/>
    <property type="evidence" value="ECO:0007669"/>
    <property type="project" value="InterPro"/>
</dbReference>
<evidence type="ECO:0000256" key="5">
    <source>
        <dbReference type="ARBA" id="ARBA00023172"/>
    </source>
</evidence>
<evidence type="ECO:0000256" key="4">
    <source>
        <dbReference type="ARBA" id="ARBA00023125"/>
    </source>
</evidence>
<dbReference type="PANTHER" id="PTHR35604">
    <property type="entry name" value="TRANSPOSASE INSH FOR INSERTION SEQUENCE ELEMENT IS5A-RELATED"/>
    <property type="match status" value="1"/>
</dbReference>
<dbReference type="InterPro" id="IPR008490">
    <property type="entry name" value="Transposase_InsH_N"/>
</dbReference>
<keyword evidence="4" id="KW-0238">DNA-binding</keyword>
<name>A0A7M3M9S6_9BACT</name>
<dbReference type="AlphaFoldDB" id="A0A7M3M9S6"/>
<proteinExistence type="inferred from homology"/>
<dbReference type="EMBL" id="QMIE01000048">
    <property type="protein sequence ID" value="TVM13143.1"/>
    <property type="molecule type" value="Genomic_DNA"/>
</dbReference>
<evidence type="ECO:0000256" key="3">
    <source>
        <dbReference type="ARBA" id="ARBA00022578"/>
    </source>
</evidence>
<dbReference type="GO" id="GO:0003677">
    <property type="term" value="F:DNA binding"/>
    <property type="evidence" value="ECO:0007669"/>
    <property type="project" value="UniProtKB-KW"/>
</dbReference>
<keyword evidence="5" id="KW-0233">DNA recombination</keyword>
<dbReference type="RefSeq" id="WP_144304661.1">
    <property type="nucleotide sequence ID" value="NZ_QMIE01000048.1"/>
</dbReference>
<evidence type="ECO:0000256" key="1">
    <source>
        <dbReference type="ARBA" id="ARBA00003544"/>
    </source>
</evidence>
<feature type="domain" description="Transposase IS4-like" evidence="7">
    <location>
        <begin position="195"/>
        <end position="345"/>
    </location>
</feature>
<evidence type="ECO:0000259" key="8">
    <source>
        <dbReference type="Pfam" id="PF05598"/>
    </source>
</evidence>
<dbReference type="InterPro" id="IPR047959">
    <property type="entry name" value="Transpos_IS5"/>
</dbReference>
<evidence type="ECO:0000256" key="2">
    <source>
        <dbReference type="ARBA" id="ARBA00010075"/>
    </source>
</evidence>
<keyword evidence="10" id="KW-1185">Reference proteome</keyword>
<feature type="domain" description="Transposase InsH N-terminal" evidence="8">
    <location>
        <begin position="19"/>
        <end position="112"/>
    </location>
</feature>
<evidence type="ECO:0000313" key="10">
    <source>
        <dbReference type="Proteomes" id="UP000448292"/>
    </source>
</evidence>
<accession>A0A7M3M9S6</accession>
<dbReference type="Pfam" id="PF01609">
    <property type="entry name" value="DDE_Tnp_1"/>
    <property type="match status" value="1"/>
</dbReference>
<feature type="region of interest" description="Disordered" evidence="6">
    <location>
        <begin position="165"/>
        <end position="190"/>
    </location>
</feature>
<evidence type="ECO:0000259" key="7">
    <source>
        <dbReference type="Pfam" id="PF01609"/>
    </source>
</evidence>
<keyword evidence="3" id="KW-0815">Transposition</keyword>
<dbReference type="Pfam" id="PF05598">
    <property type="entry name" value="DUF772"/>
    <property type="match status" value="1"/>
</dbReference>
<comment type="function">
    <text evidence="1">Involved in the transposition of the insertion sequence IS5.</text>
</comment>
<reference evidence="9 10" key="1">
    <citation type="submission" date="2018-06" db="EMBL/GenBank/DDBJ databases">
        <title>Complete genome of Desulfovibrio indonesiensis P37SLT.</title>
        <authorList>
            <person name="Crispim J.S."/>
            <person name="Vidigal P.M.P."/>
            <person name="Silva L.C.F."/>
            <person name="Laguardia C.N."/>
            <person name="Araujo L.C."/>
            <person name="Dias R.S."/>
            <person name="Sousa M.P."/>
            <person name="Paula S.O."/>
            <person name="Silva C."/>
        </authorList>
    </citation>
    <scope>NUCLEOTIDE SEQUENCE [LARGE SCALE GENOMIC DNA]</scope>
    <source>
        <strain evidence="9 10">P37SLT</strain>
    </source>
</reference>
<protein>
    <submittedName>
        <fullName evidence="9">IS5 family transposase</fullName>
    </submittedName>
</protein>
<evidence type="ECO:0000256" key="6">
    <source>
        <dbReference type="SAM" id="MobiDB-lite"/>
    </source>
</evidence>
<dbReference type="NCBIfam" id="NF033581">
    <property type="entry name" value="transpos_IS5_4"/>
    <property type="match status" value="1"/>
</dbReference>
<dbReference type="OrthoDB" id="9774580at2"/>